<evidence type="ECO:0000259" key="4">
    <source>
        <dbReference type="SMART" id="SM00382"/>
    </source>
</evidence>
<keyword evidence="7" id="KW-1185">Reference proteome</keyword>
<dbReference type="InterPro" id="IPR003593">
    <property type="entry name" value="AAA+_ATPase"/>
</dbReference>
<evidence type="ECO:0000313" key="6">
    <source>
        <dbReference type="EMBL" id="CAE7415857.1"/>
    </source>
</evidence>
<comment type="caution">
    <text evidence="6">The sequence shown here is derived from an EMBL/GenBank/DDBJ whole genome shotgun (WGS) entry which is preliminary data.</text>
</comment>
<feature type="region of interest" description="Disordered" evidence="3">
    <location>
        <begin position="349"/>
        <end position="467"/>
    </location>
</feature>
<organism evidence="6 7">
    <name type="scientific">Symbiodinium natans</name>
    <dbReference type="NCBI Taxonomy" id="878477"/>
    <lineage>
        <taxon>Eukaryota</taxon>
        <taxon>Sar</taxon>
        <taxon>Alveolata</taxon>
        <taxon>Dinophyceae</taxon>
        <taxon>Suessiales</taxon>
        <taxon>Symbiodiniaceae</taxon>
        <taxon>Symbiodinium</taxon>
    </lineage>
</organism>
<dbReference type="PANTHER" id="PTHR48102:SF7">
    <property type="entry name" value="ATP-DEPENDENT CLP PROTEASE ATP-BINDING SUBUNIT CLPX-LIKE, MITOCHONDRIAL"/>
    <property type="match status" value="1"/>
</dbReference>
<reference evidence="6" key="1">
    <citation type="submission" date="2021-02" db="EMBL/GenBank/DDBJ databases">
        <authorList>
            <person name="Dougan E. K."/>
            <person name="Rhodes N."/>
            <person name="Thang M."/>
            <person name="Chan C."/>
        </authorList>
    </citation>
    <scope>NUCLEOTIDE SEQUENCE</scope>
</reference>
<gene>
    <name evidence="6" type="primary">clpX</name>
    <name evidence="6" type="ORF">SNAT2548_LOCUS22611</name>
</gene>
<feature type="region of interest" description="Disordered" evidence="3">
    <location>
        <begin position="239"/>
        <end position="261"/>
    </location>
</feature>
<dbReference type="EMBL" id="CAJNDS010002294">
    <property type="protein sequence ID" value="CAE7415857.1"/>
    <property type="molecule type" value="Genomic_DNA"/>
</dbReference>
<feature type="compositionally biased region" description="Basic and acidic residues" evidence="3">
    <location>
        <begin position="352"/>
        <end position="364"/>
    </location>
</feature>
<dbReference type="InterPro" id="IPR027417">
    <property type="entry name" value="P-loop_NTPase"/>
</dbReference>
<dbReference type="InterPro" id="IPR019489">
    <property type="entry name" value="Clp_ATPase_C"/>
</dbReference>
<evidence type="ECO:0000259" key="5">
    <source>
        <dbReference type="SMART" id="SM01086"/>
    </source>
</evidence>
<evidence type="ECO:0000256" key="2">
    <source>
        <dbReference type="ARBA" id="ARBA00022840"/>
    </source>
</evidence>
<keyword evidence="2" id="KW-0067">ATP-binding</keyword>
<dbReference type="Gene3D" id="3.40.50.300">
    <property type="entry name" value="P-loop containing nucleotide triphosphate hydrolases"/>
    <property type="match status" value="1"/>
</dbReference>
<dbReference type="GO" id="GO:0016887">
    <property type="term" value="F:ATP hydrolysis activity"/>
    <property type="evidence" value="ECO:0007669"/>
    <property type="project" value="InterPro"/>
</dbReference>
<feature type="domain" description="Clp ATPase C-terminal" evidence="5">
    <location>
        <begin position="758"/>
        <end position="846"/>
    </location>
</feature>
<protein>
    <submittedName>
        <fullName evidence="6">ClpX protein</fullName>
    </submittedName>
</protein>
<evidence type="ECO:0000256" key="3">
    <source>
        <dbReference type="SAM" id="MobiDB-lite"/>
    </source>
</evidence>
<dbReference type="InterPro" id="IPR050052">
    <property type="entry name" value="ATP-dep_Clp_protease_ClpX"/>
</dbReference>
<dbReference type="GO" id="GO:0005524">
    <property type="term" value="F:ATP binding"/>
    <property type="evidence" value="ECO:0007669"/>
    <property type="project" value="UniProtKB-KW"/>
</dbReference>
<dbReference type="SMART" id="SM00382">
    <property type="entry name" value="AAA"/>
    <property type="match status" value="1"/>
</dbReference>
<dbReference type="Pfam" id="PF10431">
    <property type="entry name" value="ClpB_D2-small"/>
    <property type="match status" value="1"/>
</dbReference>
<dbReference type="Proteomes" id="UP000604046">
    <property type="component" value="Unassembled WGS sequence"/>
</dbReference>
<feature type="domain" description="AAA+ ATPase" evidence="4">
    <location>
        <begin position="552"/>
        <end position="845"/>
    </location>
</feature>
<dbReference type="InterPro" id="IPR003959">
    <property type="entry name" value="ATPase_AAA_core"/>
</dbReference>
<dbReference type="GO" id="GO:0051603">
    <property type="term" value="P:proteolysis involved in protein catabolic process"/>
    <property type="evidence" value="ECO:0007669"/>
    <property type="project" value="TreeGrafter"/>
</dbReference>
<dbReference type="OrthoDB" id="1721884at2759"/>
<evidence type="ECO:0000256" key="1">
    <source>
        <dbReference type="ARBA" id="ARBA00022741"/>
    </source>
</evidence>
<accession>A0A812R2Y9</accession>
<dbReference type="PANTHER" id="PTHR48102">
    <property type="entry name" value="ATP-DEPENDENT CLP PROTEASE ATP-BINDING SUBUNIT CLPX-LIKE, MITOCHONDRIAL-RELATED"/>
    <property type="match status" value="1"/>
</dbReference>
<keyword evidence="1" id="KW-0547">Nucleotide-binding</keyword>
<dbReference type="Gene3D" id="1.10.8.60">
    <property type="match status" value="1"/>
</dbReference>
<proteinExistence type="predicted"/>
<feature type="compositionally biased region" description="Basic and acidic residues" evidence="3">
    <location>
        <begin position="422"/>
        <end position="433"/>
    </location>
</feature>
<dbReference type="SUPFAM" id="SSF52540">
    <property type="entry name" value="P-loop containing nucleoside triphosphate hydrolases"/>
    <property type="match status" value="1"/>
</dbReference>
<evidence type="ECO:0000313" key="7">
    <source>
        <dbReference type="Proteomes" id="UP000604046"/>
    </source>
</evidence>
<feature type="compositionally biased region" description="Low complexity" evidence="3">
    <location>
        <begin position="278"/>
        <end position="291"/>
    </location>
</feature>
<feature type="compositionally biased region" description="Low complexity" evidence="3">
    <location>
        <begin position="367"/>
        <end position="396"/>
    </location>
</feature>
<sequence length="865" mass="94408">MTAALETPILRPAPISKARHCSVPLGAFSGAPLRVPQGSSFPSVCLGLRSERRERRPQTSPASPLLSRLSRLSMPAVLAGSFSALKKRRGAARRSFFGWTAGKEADEEAKHWWRQHPRASDILIGWIQHPQLTQGNKIDLEVEFTTSSRGRWRSRGLGFKGPFEAKVARSGEASYLILEDSATVLRGRLEALSIQGSVTHENTPDGSFVLQALPECYHEWWSHVKGELPSDGSNPGILVFSEDGSIESGDSTEDSADMPDITSPADLRKFLLRRLTQQAGSQRNSSQSQSKGSKRKEILQRFSFRPDEVKTYLDRYVICQTAAKEMLSVAICDHYNRAKEELAFDAEVPVEPAKERLEQNRPEEATAEATTEATAEATAEVTAEATAEATAAAAEAPSQASQAEGESIAEESLESAPSKAAEATEAKVEHADSADAAVSEQSSTDAEAESVAGAQDPSSDGGKVQFTDTDGDVILLQVEDDHVAEYVNGELELEHVERFEIDMEKRTYRDDSGEGRFEDAEDIQEIDGQVAKLFASASRATLLKPKRVKNYTKPNILLLGPTGSGKTYLLRNLADLIGVPFVKADATKFTETGYVGRDADEVMGELLQAADGDVELAQVGIVYVDEIDKVCSDGAGRNSSFRRATQSTFLKLMEDTEVTVGTQGPRLVLGGLGGDKGTKMSTRHVLFVFSGAFSQLDEKLKEDHIRDMKGFGFTSGAAEKAEDVQSMLHKADTEELVKAGMEREFVGRLPVRVALQALSDEDLFQVLTTAEDGATSQLTDDFRRYGIELRFTDAALRAVAQKAAKEGTGARALVTILENTLRRYKFCLPALVPRGCEVLEVDPDLIEHPERRLDELLSQYALKEA</sequence>
<feature type="region of interest" description="Disordered" evidence="3">
    <location>
        <begin position="278"/>
        <end position="298"/>
    </location>
</feature>
<dbReference type="Pfam" id="PF07724">
    <property type="entry name" value="AAA_2"/>
    <property type="match status" value="1"/>
</dbReference>
<dbReference type="AlphaFoldDB" id="A0A812R2Y9"/>
<dbReference type="SMART" id="SM01086">
    <property type="entry name" value="ClpB_D2-small"/>
    <property type="match status" value="1"/>
</dbReference>
<name>A0A812R2Y9_9DINO</name>